<gene>
    <name evidence="2" type="ORF">CYL18_07725</name>
</gene>
<dbReference type="InterPro" id="IPR008258">
    <property type="entry name" value="Transglycosylase_SLT_dom_1"/>
</dbReference>
<keyword evidence="3" id="KW-1185">Reference proteome</keyword>
<proteinExistence type="predicted"/>
<evidence type="ECO:0000313" key="2">
    <source>
        <dbReference type="EMBL" id="PQD95769.1"/>
    </source>
</evidence>
<feature type="domain" description="Transglycosylase SLT" evidence="1">
    <location>
        <begin position="74"/>
        <end position="179"/>
    </location>
</feature>
<name>A0A2S7N173_9BACI</name>
<evidence type="ECO:0000259" key="1">
    <source>
        <dbReference type="Pfam" id="PF01464"/>
    </source>
</evidence>
<comment type="caution">
    <text evidence="2">The sequence shown here is derived from an EMBL/GenBank/DDBJ whole genome shotgun (WGS) entry which is preliminary data.</text>
</comment>
<dbReference type="SUPFAM" id="SSF53955">
    <property type="entry name" value="Lysozyme-like"/>
    <property type="match status" value="1"/>
</dbReference>
<dbReference type="OrthoDB" id="1864076at2"/>
<dbReference type="AlphaFoldDB" id="A0A2S7N173"/>
<accession>A0A2S7N173</accession>
<dbReference type="Proteomes" id="UP000239663">
    <property type="component" value="Unassembled WGS sequence"/>
</dbReference>
<dbReference type="InterPro" id="IPR023346">
    <property type="entry name" value="Lysozyme-like_dom_sf"/>
</dbReference>
<reference evidence="2 3" key="1">
    <citation type="submission" date="2017-12" db="EMBL/GenBank/DDBJ databases">
        <title>Taxonomic description and draft genome of Pradoshia cofamensis Gen. nov., sp. nov., a thermotolerant bacillale isolated from anterior gut of earthworm Eisenia fetida.</title>
        <authorList>
            <person name="Saha T."/>
            <person name="Chakraborty R."/>
        </authorList>
    </citation>
    <scope>NUCLEOTIDE SEQUENCE [LARGE SCALE GENOMIC DNA]</scope>
    <source>
        <strain evidence="2 3">EAG3</strain>
    </source>
</reference>
<dbReference type="CDD" id="cd00254">
    <property type="entry name" value="LT-like"/>
    <property type="match status" value="1"/>
</dbReference>
<organism evidence="2 3">
    <name type="scientific">Pradoshia eiseniae</name>
    <dbReference type="NCBI Taxonomy" id="2064768"/>
    <lineage>
        <taxon>Bacteria</taxon>
        <taxon>Bacillati</taxon>
        <taxon>Bacillota</taxon>
        <taxon>Bacilli</taxon>
        <taxon>Bacillales</taxon>
        <taxon>Bacillaceae</taxon>
        <taxon>Pradoshia</taxon>
    </lineage>
</organism>
<evidence type="ECO:0000313" key="3">
    <source>
        <dbReference type="Proteomes" id="UP000239663"/>
    </source>
</evidence>
<dbReference type="Gene3D" id="1.10.530.10">
    <property type="match status" value="1"/>
</dbReference>
<sequence>MLRKSPKPKGVCMKNNQGNKLLKLFLLSMFVVALVFSTTIPGTSNTAEAAGFKYSSKVPLSKSQQKYLYDLCVKRGLNYKHTLAVIKHESNFKAKAKGGSNYGLFQINKVNHKNLAKVTKTKNSPYDVKVNMNWGTYMLSNLQKKYAKKGYKGTALREATLSAYNKGEGGFAKYGKATAYIKKHNQAYKVIQSWF</sequence>
<dbReference type="EMBL" id="PKOZ01000003">
    <property type="protein sequence ID" value="PQD95769.1"/>
    <property type="molecule type" value="Genomic_DNA"/>
</dbReference>
<protein>
    <submittedName>
        <fullName evidence="2">Lytic murein transglycosylase</fullName>
    </submittedName>
</protein>
<dbReference type="Pfam" id="PF01464">
    <property type="entry name" value="SLT"/>
    <property type="match status" value="1"/>
</dbReference>